<proteinExistence type="predicted"/>
<protein>
    <submittedName>
        <fullName evidence="1">Uncharacterized protein</fullName>
    </submittedName>
</protein>
<name>A0A4C1WIM0_EUMVA</name>
<evidence type="ECO:0000313" key="2">
    <source>
        <dbReference type="Proteomes" id="UP000299102"/>
    </source>
</evidence>
<accession>A0A4C1WIM0</accession>
<dbReference type="EMBL" id="BGZK01000560">
    <property type="protein sequence ID" value="GBP50199.1"/>
    <property type="molecule type" value="Genomic_DNA"/>
</dbReference>
<comment type="caution">
    <text evidence="1">The sequence shown here is derived from an EMBL/GenBank/DDBJ whole genome shotgun (WGS) entry which is preliminary data.</text>
</comment>
<dbReference type="AlphaFoldDB" id="A0A4C1WIM0"/>
<gene>
    <name evidence="1" type="ORF">EVAR_97201_1</name>
</gene>
<organism evidence="1 2">
    <name type="scientific">Eumeta variegata</name>
    <name type="common">Bagworm moth</name>
    <name type="synonym">Eumeta japonica</name>
    <dbReference type="NCBI Taxonomy" id="151549"/>
    <lineage>
        <taxon>Eukaryota</taxon>
        <taxon>Metazoa</taxon>
        <taxon>Ecdysozoa</taxon>
        <taxon>Arthropoda</taxon>
        <taxon>Hexapoda</taxon>
        <taxon>Insecta</taxon>
        <taxon>Pterygota</taxon>
        <taxon>Neoptera</taxon>
        <taxon>Endopterygota</taxon>
        <taxon>Lepidoptera</taxon>
        <taxon>Glossata</taxon>
        <taxon>Ditrysia</taxon>
        <taxon>Tineoidea</taxon>
        <taxon>Psychidae</taxon>
        <taxon>Oiketicinae</taxon>
        <taxon>Eumeta</taxon>
    </lineage>
</organism>
<reference evidence="1 2" key="1">
    <citation type="journal article" date="2019" name="Commun. Biol.">
        <title>The bagworm genome reveals a unique fibroin gene that provides high tensile strength.</title>
        <authorList>
            <person name="Kono N."/>
            <person name="Nakamura H."/>
            <person name="Ohtoshi R."/>
            <person name="Tomita M."/>
            <person name="Numata K."/>
            <person name="Arakawa K."/>
        </authorList>
    </citation>
    <scope>NUCLEOTIDE SEQUENCE [LARGE SCALE GENOMIC DNA]</scope>
</reference>
<evidence type="ECO:0000313" key="1">
    <source>
        <dbReference type="EMBL" id="GBP50199.1"/>
    </source>
</evidence>
<sequence length="170" mass="18777">MSLSNSGRISFAGIGMTYQRFAFDATTFNGRTARDQFLQLTFERGGAQVLKIRNDTDIARRGSSSRSHIVDLYEPTDDSGVGLARPRRTAVVIATDATEQREGTRPADATSDAYRFVVRGSRAVEIWIFSFDFDPDTVPDPDPGLILDSHIVTDFYSDSPTSHTFDLGKS</sequence>
<keyword evidence="2" id="KW-1185">Reference proteome</keyword>
<dbReference type="Proteomes" id="UP000299102">
    <property type="component" value="Unassembled WGS sequence"/>
</dbReference>